<dbReference type="InterPro" id="IPR011004">
    <property type="entry name" value="Trimer_LpxA-like_sf"/>
</dbReference>
<evidence type="ECO:0000313" key="1">
    <source>
        <dbReference type="EMBL" id="QVJ03448.1"/>
    </source>
</evidence>
<reference evidence="1" key="1">
    <citation type="submission" date="2021-05" db="EMBL/GenBank/DDBJ databases">
        <authorList>
            <person name="Kaiqin L."/>
            <person name="Jian G."/>
        </authorList>
    </citation>
    <scope>NUCLEOTIDE SEQUENCE</scope>
    <source>
        <strain evidence="1">HDS5</strain>
    </source>
</reference>
<organism evidence="1 2">
    <name type="scientific">Nocardiopsis eucommiae</name>
    <dbReference type="NCBI Taxonomy" id="2831970"/>
    <lineage>
        <taxon>Bacteria</taxon>
        <taxon>Bacillati</taxon>
        <taxon>Actinomycetota</taxon>
        <taxon>Actinomycetes</taxon>
        <taxon>Streptosporangiales</taxon>
        <taxon>Nocardiopsidaceae</taxon>
        <taxon>Nocardiopsis</taxon>
    </lineage>
</organism>
<dbReference type="SUPFAM" id="SSF51161">
    <property type="entry name" value="Trimeric LpxA-like enzymes"/>
    <property type="match status" value="1"/>
</dbReference>
<keyword evidence="2" id="KW-1185">Reference proteome</keyword>
<dbReference type="AlphaFoldDB" id="A0A975LDU9"/>
<evidence type="ECO:0008006" key="3">
    <source>
        <dbReference type="Google" id="ProtNLM"/>
    </source>
</evidence>
<sequence length="69" mass="7285">MLGGDVAPYALVGGNPARHVRSRFPEPDVALLLEARWWDRPIEAVTEHAALIMGGAPADLAAVARGVRG</sequence>
<protein>
    <recommendedName>
        <fullName evidence="3">Chloramphenicol acetyltransferase</fullName>
    </recommendedName>
</protein>
<accession>A0A975LDU9</accession>
<dbReference type="KEGG" id="nec:KGD82_13050"/>
<evidence type="ECO:0000313" key="2">
    <source>
        <dbReference type="Proteomes" id="UP000682416"/>
    </source>
</evidence>
<dbReference type="EMBL" id="CP074402">
    <property type="protein sequence ID" value="QVJ03448.1"/>
    <property type="molecule type" value="Genomic_DNA"/>
</dbReference>
<gene>
    <name evidence="1" type="ORF">KGD82_13050</name>
</gene>
<proteinExistence type="predicted"/>
<dbReference type="RefSeq" id="WP_378740358.1">
    <property type="nucleotide sequence ID" value="NZ_CBDRIY010000013.1"/>
</dbReference>
<dbReference type="Proteomes" id="UP000682416">
    <property type="component" value="Chromosome"/>
</dbReference>
<dbReference type="Gene3D" id="2.160.10.10">
    <property type="entry name" value="Hexapeptide repeat proteins"/>
    <property type="match status" value="1"/>
</dbReference>
<name>A0A975LDU9_9ACTN</name>